<dbReference type="Proteomes" id="UP001500879">
    <property type="component" value="Unassembled WGS sequence"/>
</dbReference>
<dbReference type="RefSeq" id="WP_344032010.1">
    <property type="nucleotide sequence ID" value="NZ_BAAABX010000076.1"/>
</dbReference>
<accession>A0ABP3IZB6</accession>
<keyword evidence="2" id="KW-1185">Reference proteome</keyword>
<gene>
    <name evidence="1" type="ORF">GCM10010357_64700</name>
</gene>
<reference evidence="2" key="1">
    <citation type="journal article" date="2019" name="Int. J. Syst. Evol. Microbiol.">
        <title>The Global Catalogue of Microorganisms (GCM) 10K type strain sequencing project: providing services to taxonomists for standard genome sequencing and annotation.</title>
        <authorList>
            <consortium name="The Broad Institute Genomics Platform"/>
            <consortium name="The Broad Institute Genome Sequencing Center for Infectious Disease"/>
            <person name="Wu L."/>
            <person name="Ma J."/>
        </authorList>
    </citation>
    <scope>NUCLEOTIDE SEQUENCE [LARGE SCALE GENOMIC DNA]</scope>
    <source>
        <strain evidence="2">JCM 4788</strain>
    </source>
</reference>
<protein>
    <submittedName>
        <fullName evidence="1">Uncharacterized protein</fullName>
    </submittedName>
</protein>
<dbReference type="EMBL" id="BAAABX010000076">
    <property type="protein sequence ID" value="GAA0434248.1"/>
    <property type="molecule type" value="Genomic_DNA"/>
</dbReference>
<proteinExistence type="predicted"/>
<evidence type="ECO:0000313" key="1">
    <source>
        <dbReference type="EMBL" id="GAA0434248.1"/>
    </source>
</evidence>
<evidence type="ECO:0000313" key="2">
    <source>
        <dbReference type="Proteomes" id="UP001500879"/>
    </source>
</evidence>
<sequence>MNQSPYTARRRNIANASSGYPEQIHVVTYALIHDGSSPDAALELLRSHAEARDWVVHSSYFDIADMTSARTERQFWPKVERLLEARDVTGLVARCEDEIVFYRPGKTEFRKWLLECPAFVKYVSEPPSEVIR</sequence>
<organism evidence="1 2">
    <name type="scientific">Streptomyces luteireticuli</name>
    <dbReference type="NCBI Taxonomy" id="173858"/>
    <lineage>
        <taxon>Bacteria</taxon>
        <taxon>Bacillati</taxon>
        <taxon>Actinomycetota</taxon>
        <taxon>Actinomycetes</taxon>
        <taxon>Kitasatosporales</taxon>
        <taxon>Streptomycetaceae</taxon>
        <taxon>Streptomyces</taxon>
    </lineage>
</organism>
<comment type="caution">
    <text evidence="1">The sequence shown here is derived from an EMBL/GenBank/DDBJ whole genome shotgun (WGS) entry which is preliminary data.</text>
</comment>
<name>A0ABP3IZB6_9ACTN</name>